<reference evidence="2 3" key="1">
    <citation type="journal article" date="2019" name="Int. J. Syst. Evol. Microbiol.">
        <title>The Global Catalogue of Microorganisms (GCM) 10K type strain sequencing project: providing services to taxonomists for standard genome sequencing and annotation.</title>
        <authorList>
            <consortium name="The Broad Institute Genomics Platform"/>
            <consortium name="The Broad Institute Genome Sequencing Center for Infectious Disease"/>
            <person name="Wu L."/>
            <person name="Ma J."/>
        </authorList>
    </citation>
    <scope>NUCLEOTIDE SEQUENCE [LARGE SCALE GENOMIC DNA]</scope>
    <source>
        <strain evidence="2 3">CGMCC 1.10390</strain>
    </source>
</reference>
<evidence type="ECO:0000256" key="1">
    <source>
        <dbReference type="SAM" id="Phobius"/>
    </source>
</evidence>
<keyword evidence="1" id="KW-1133">Transmembrane helix</keyword>
<protein>
    <submittedName>
        <fullName evidence="2">Uncharacterized protein</fullName>
    </submittedName>
</protein>
<dbReference type="Proteomes" id="UP001597034">
    <property type="component" value="Unassembled WGS sequence"/>
</dbReference>
<accession>A0ABD6DEM3</accession>
<comment type="caution">
    <text evidence="2">The sequence shown here is derived from an EMBL/GenBank/DDBJ whole genome shotgun (WGS) entry which is preliminary data.</text>
</comment>
<gene>
    <name evidence="2" type="ORF">ACFSBL_03180</name>
</gene>
<dbReference type="EMBL" id="JBHUDO010000001">
    <property type="protein sequence ID" value="MFD1644677.1"/>
    <property type="molecule type" value="Genomic_DNA"/>
</dbReference>
<evidence type="ECO:0000313" key="2">
    <source>
        <dbReference type="EMBL" id="MFD1644677.1"/>
    </source>
</evidence>
<feature type="transmembrane region" description="Helical" evidence="1">
    <location>
        <begin position="40"/>
        <end position="62"/>
    </location>
</feature>
<evidence type="ECO:0000313" key="3">
    <source>
        <dbReference type="Proteomes" id="UP001597034"/>
    </source>
</evidence>
<name>A0ABD6DEM3_9EURY</name>
<keyword evidence="1" id="KW-0472">Membrane</keyword>
<keyword evidence="3" id="KW-1185">Reference proteome</keyword>
<dbReference type="AlphaFoldDB" id="A0ABD6DEM3"/>
<proteinExistence type="predicted"/>
<dbReference type="RefSeq" id="WP_256399936.1">
    <property type="nucleotide sequence ID" value="NZ_JANHJR010000002.1"/>
</dbReference>
<organism evidence="2 3">
    <name type="scientific">Haloarchaeobius litoreus</name>
    <dbReference type="NCBI Taxonomy" id="755306"/>
    <lineage>
        <taxon>Archaea</taxon>
        <taxon>Methanobacteriati</taxon>
        <taxon>Methanobacteriota</taxon>
        <taxon>Stenosarchaea group</taxon>
        <taxon>Halobacteria</taxon>
        <taxon>Halobacteriales</taxon>
        <taxon>Halorubellaceae</taxon>
        <taxon>Haloarchaeobius</taxon>
    </lineage>
</organism>
<sequence>MSNLFEYMLGFKRLLATIVGLGLLLLVLLALVVEGDTATTAIYLVISAVLLLSGIAIVYLRVITKESSQIREPPEEWERREPKE</sequence>
<keyword evidence="1" id="KW-0812">Transmembrane</keyword>